<evidence type="ECO:0000256" key="1">
    <source>
        <dbReference type="SAM" id="MobiDB-lite"/>
    </source>
</evidence>
<accession>A0A8H3V7D2</accession>
<protein>
    <submittedName>
        <fullName evidence="2">Uncharacterized protein</fullName>
    </submittedName>
</protein>
<comment type="caution">
    <text evidence="2">The sequence shown here is derived from an EMBL/GenBank/DDBJ whole genome shotgun (WGS) entry which is preliminary data.</text>
</comment>
<proteinExistence type="predicted"/>
<feature type="region of interest" description="Disordered" evidence="1">
    <location>
        <begin position="459"/>
        <end position="481"/>
    </location>
</feature>
<feature type="compositionally biased region" description="Acidic residues" evidence="1">
    <location>
        <begin position="43"/>
        <end position="53"/>
    </location>
</feature>
<reference evidence="2 3" key="1">
    <citation type="submission" date="2019-11" db="EMBL/GenBank/DDBJ databases">
        <title>Venturia inaequalis Genome Resource.</title>
        <authorList>
            <person name="Lichtner F.J."/>
        </authorList>
    </citation>
    <scope>NUCLEOTIDE SEQUENCE [LARGE SCALE GENOMIC DNA]</scope>
    <source>
        <strain evidence="2">Bline_iso_100314</strain>
    </source>
</reference>
<feature type="compositionally biased region" description="Polar residues" evidence="1">
    <location>
        <begin position="1"/>
        <end position="14"/>
    </location>
</feature>
<name>A0A8H3V7D2_VENIN</name>
<gene>
    <name evidence="2" type="ORF">BLS_004374</name>
</gene>
<sequence>MSDSFYSGMSTFSGERNEYAYDEQATTGEMDGQYYGAEQQLFEPEDEDNEFNIDDIWTQQEAQDHHQDAIELDEEDEQDHGQDLEPLASNDEDNEDEDNEDEDDNNAVPVNNFAPVHNMFPVNNAVLNVPYDYAAYVYSAANDPCLKKLKLPLQEGSSSCTTTAPTPESLLYIDPGKIEVTKVTLPPSILNAALTNMKIAEWSRMLHPLQSIFTRIQNPTPTKDQVRAPGHGPRAGMVRILGQQVPNRLSGRNARYLERNGLLAVPLGKRFRRMIPIGTMSGMISFSDAQWFFNVRGVLQRGTFTMTAPVDYYQGIPADSTRIFNLPCPQDVTPLIRQELAKHGRILPTFMNFLRRHPAIVQHYNIDMTTGMPFVNGRVVISPAVTALPIVAVATPAVVPAAIAPVAMASRAVVPPAVGPPAIAPPTIAPPTRAPVNVTAPLQAAEPNFGIIVPMSQHVTTGSTRGRPQKRGREDEEYNSAEDNKKLRMGAAPYDSFTHSTGIANQDPSDNNNLQFGQNYGVGAYQAGYDNYQFGALPDPSWVAAGHTQQLTNGVEFPYRGAESRSFDTNSDEVQYHSVDASNISSNISSSDRTFTPSQYTPLTEPEATEPPIVFDAFNHAWTSTSDYLADALNGFDNPYDSSGFNGNMMDTGFTENLEYSPDIPLPCHYLAWMYPPLDEEITSQYQGNPGFSGEESRVEDEVTGSFTFEGEVEDDELSDLF</sequence>
<evidence type="ECO:0000313" key="3">
    <source>
        <dbReference type="Proteomes" id="UP000433883"/>
    </source>
</evidence>
<evidence type="ECO:0000313" key="2">
    <source>
        <dbReference type="EMBL" id="KAE9983405.1"/>
    </source>
</evidence>
<organism evidence="2 3">
    <name type="scientific">Venturia inaequalis</name>
    <name type="common">Apple scab fungus</name>
    <dbReference type="NCBI Taxonomy" id="5025"/>
    <lineage>
        <taxon>Eukaryota</taxon>
        <taxon>Fungi</taxon>
        <taxon>Dikarya</taxon>
        <taxon>Ascomycota</taxon>
        <taxon>Pezizomycotina</taxon>
        <taxon>Dothideomycetes</taxon>
        <taxon>Pleosporomycetidae</taxon>
        <taxon>Venturiales</taxon>
        <taxon>Venturiaceae</taxon>
        <taxon>Venturia</taxon>
    </lineage>
</organism>
<feature type="region of interest" description="Disordered" evidence="1">
    <location>
        <begin position="1"/>
        <end position="110"/>
    </location>
</feature>
<dbReference type="AlphaFoldDB" id="A0A8H3V7D2"/>
<feature type="compositionally biased region" description="Acidic residues" evidence="1">
    <location>
        <begin position="90"/>
        <end position="105"/>
    </location>
</feature>
<dbReference type="EMBL" id="WNWQ01000029">
    <property type="protein sequence ID" value="KAE9983405.1"/>
    <property type="molecule type" value="Genomic_DNA"/>
</dbReference>
<dbReference type="Proteomes" id="UP000433883">
    <property type="component" value="Unassembled WGS sequence"/>
</dbReference>
<feature type="region of interest" description="Disordered" evidence="1">
    <location>
        <begin position="588"/>
        <end position="607"/>
    </location>
</feature>